<feature type="transmembrane region" description="Helical" evidence="1">
    <location>
        <begin position="96"/>
        <end position="118"/>
    </location>
</feature>
<keyword evidence="1" id="KW-1133">Transmembrane helix</keyword>
<feature type="domain" description="DUF6249" evidence="2">
    <location>
        <begin position="13"/>
        <end position="117"/>
    </location>
</feature>
<dbReference type="PROSITE" id="PS51257">
    <property type="entry name" value="PROKAR_LIPOPROTEIN"/>
    <property type="match status" value="1"/>
</dbReference>
<proteinExistence type="predicted"/>
<evidence type="ECO:0000259" key="2">
    <source>
        <dbReference type="Pfam" id="PF19762"/>
    </source>
</evidence>
<sequence>MEVTKFAFLIPVIAIVFGCGIAIIAIVLEYFQKKKYYESLVKALEMGKDPEQIKAMFGEPEEAKKNEPGRYLRRGIITIGVGVGLALIGWLNANTWLVAIGCFLGVLGLSFLIVHFLLNKNKQSE</sequence>
<protein>
    <recommendedName>
        <fullName evidence="2">DUF6249 domain-containing protein</fullName>
    </recommendedName>
</protein>
<feature type="transmembrane region" description="Helical" evidence="1">
    <location>
        <begin position="71"/>
        <end position="90"/>
    </location>
</feature>
<dbReference type="EMBL" id="MEUM01000017">
    <property type="protein sequence ID" value="OGC43533.1"/>
    <property type="molecule type" value="Genomic_DNA"/>
</dbReference>
<evidence type="ECO:0000256" key="1">
    <source>
        <dbReference type="SAM" id="Phobius"/>
    </source>
</evidence>
<reference evidence="3 4" key="1">
    <citation type="journal article" date="2016" name="Nat. Commun.">
        <title>Thousands of microbial genomes shed light on interconnected biogeochemical processes in an aquifer system.</title>
        <authorList>
            <person name="Anantharaman K."/>
            <person name="Brown C.T."/>
            <person name="Hug L.A."/>
            <person name="Sharon I."/>
            <person name="Castelle C.J."/>
            <person name="Probst A.J."/>
            <person name="Thomas B.C."/>
            <person name="Singh A."/>
            <person name="Wilkins M.J."/>
            <person name="Karaoz U."/>
            <person name="Brodie E.L."/>
            <person name="Williams K.H."/>
            <person name="Hubbard S.S."/>
            <person name="Banfield J.F."/>
        </authorList>
    </citation>
    <scope>NUCLEOTIDE SEQUENCE [LARGE SCALE GENOMIC DNA]</scope>
</reference>
<dbReference type="InterPro" id="IPR046216">
    <property type="entry name" value="DUF6249"/>
</dbReference>
<keyword evidence="1" id="KW-0812">Transmembrane</keyword>
<gene>
    <name evidence="3" type="ORF">A2Y85_01895</name>
</gene>
<keyword evidence="1" id="KW-0472">Membrane</keyword>
<evidence type="ECO:0000313" key="4">
    <source>
        <dbReference type="Proteomes" id="UP000177025"/>
    </source>
</evidence>
<dbReference type="AlphaFoldDB" id="A0A1F4UH44"/>
<organism evidence="3 4">
    <name type="scientific">candidate division WOR-3 bacterium RBG_13_43_14</name>
    <dbReference type="NCBI Taxonomy" id="1802590"/>
    <lineage>
        <taxon>Bacteria</taxon>
        <taxon>Bacteria division WOR-3</taxon>
    </lineage>
</organism>
<accession>A0A1F4UH44</accession>
<evidence type="ECO:0000313" key="3">
    <source>
        <dbReference type="EMBL" id="OGC43533.1"/>
    </source>
</evidence>
<dbReference type="Pfam" id="PF19762">
    <property type="entry name" value="DUF6249"/>
    <property type="match status" value="1"/>
</dbReference>
<feature type="transmembrane region" description="Helical" evidence="1">
    <location>
        <begin position="6"/>
        <end position="28"/>
    </location>
</feature>
<dbReference type="Proteomes" id="UP000177025">
    <property type="component" value="Unassembled WGS sequence"/>
</dbReference>
<comment type="caution">
    <text evidence="3">The sequence shown here is derived from an EMBL/GenBank/DDBJ whole genome shotgun (WGS) entry which is preliminary data.</text>
</comment>
<name>A0A1F4UH44_UNCW3</name>